<dbReference type="AlphaFoldDB" id="A0A2A5RIL2"/>
<gene>
    <name evidence="1" type="ORF">RT41_GL000600</name>
</gene>
<dbReference type="EMBL" id="JXJU01000017">
    <property type="protein sequence ID" value="PCR98912.1"/>
    <property type="molecule type" value="Genomic_DNA"/>
</dbReference>
<comment type="caution">
    <text evidence="1">The sequence shown here is derived from an EMBL/GenBank/DDBJ whole genome shotgun (WGS) entry which is preliminary data.</text>
</comment>
<protein>
    <recommendedName>
        <fullName evidence="3">Phage protein</fullName>
    </recommendedName>
</protein>
<dbReference type="STRING" id="1291764.GCA_001311235_01524"/>
<accession>A0A2A5RIL2</accession>
<dbReference type="OrthoDB" id="2068092at2"/>
<dbReference type="Proteomes" id="UP000218181">
    <property type="component" value="Unassembled WGS sequence"/>
</dbReference>
<evidence type="ECO:0000313" key="2">
    <source>
        <dbReference type="Proteomes" id="UP000218181"/>
    </source>
</evidence>
<keyword evidence="2" id="KW-1185">Reference proteome</keyword>
<organism evidence="1 2">
    <name type="scientific">Lactococcus fujiensis JCM 16395</name>
    <dbReference type="NCBI Taxonomy" id="1291764"/>
    <lineage>
        <taxon>Bacteria</taxon>
        <taxon>Bacillati</taxon>
        <taxon>Bacillota</taxon>
        <taxon>Bacilli</taxon>
        <taxon>Lactobacillales</taxon>
        <taxon>Streptococcaceae</taxon>
        <taxon>Lactococcus</taxon>
    </lineage>
</organism>
<sequence length="87" mass="10043">MIKGITKGGFRYEVNENIGDDYELLKLLRKMEDNGLLIFDMVEKILGQKQAENLEKFLLKRDGYVSTEKISKEVMEIFTGNPLLKNS</sequence>
<evidence type="ECO:0008006" key="3">
    <source>
        <dbReference type="Google" id="ProtNLM"/>
    </source>
</evidence>
<reference evidence="1 2" key="1">
    <citation type="submission" date="2014-12" db="EMBL/GenBank/DDBJ databases">
        <title>Draft genome sequences of 10 type strains of Lactococcus.</title>
        <authorList>
            <person name="Sun Z."/>
            <person name="Zhong Z."/>
            <person name="Liu W."/>
            <person name="Zhang W."/>
            <person name="Zhang H."/>
        </authorList>
    </citation>
    <scope>NUCLEOTIDE SEQUENCE [LARGE SCALE GENOMIC DNA]</scope>
    <source>
        <strain evidence="1 2">JCM 16395</strain>
    </source>
</reference>
<dbReference type="RefSeq" id="WP_096819049.1">
    <property type="nucleotide sequence ID" value="NZ_JXJU01000017.1"/>
</dbReference>
<name>A0A2A5RIL2_9LACT</name>
<evidence type="ECO:0000313" key="1">
    <source>
        <dbReference type="EMBL" id="PCR98912.1"/>
    </source>
</evidence>
<proteinExistence type="predicted"/>